<evidence type="ECO:0000313" key="10">
    <source>
        <dbReference type="Proteomes" id="UP000038045"/>
    </source>
</evidence>
<keyword evidence="10" id="KW-1185">Reference proteome</keyword>
<evidence type="ECO:0000256" key="3">
    <source>
        <dbReference type="ARBA" id="ARBA00023157"/>
    </source>
</evidence>
<keyword evidence="5 8" id="KW-0106">Calcium</keyword>
<feature type="domain" description="Phospholipase A2-like central" evidence="9">
    <location>
        <begin position="36"/>
        <end position="151"/>
    </location>
</feature>
<evidence type="ECO:0000256" key="1">
    <source>
        <dbReference type="ARBA" id="ARBA00004613"/>
    </source>
</evidence>
<keyword evidence="8" id="KW-0378">Hydrolase</keyword>
<comment type="catalytic activity">
    <reaction evidence="8">
        <text>a 1,2-diacyl-sn-glycero-3-phosphocholine + H2O = a 1-acyl-sn-glycero-3-phosphocholine + a fatty acid + H(+)</text>
        <dbReference type="Rhea" id="RHEA:15801"/>
        <dbReference type="ChEBI" id="CHEBI:15377"/>
        <dbReference type="ChEBI" id="CHEBI:15378"/>
        <dbReference type="ChEBI" id="CHEBI:28868"/>
        <dbReference type="ChEBI" id="CHEBI:57643"/>
        <dbReference type="ChEBI" id="CHEBI:58168"/>
        <dbReference type="EC" id="3.1.1.4"/>
    </reaction>
</comment>
<dbReference type="PRINTS" id="PR00389">
    <property type="entry name" value="PHPHLIPASEA2"/>
</dbReference>
<dbReference type="EC" id="3.1.1.4" evidence="8"/>
<comment type="similarity">
    <text evidence="7">Belongs to the phospholipase A2 family.</text>
</comment>
<organism evidence="10 11">
    <name type="scientific">Parastrongyloides trichosuri</name>
    <name type="common">Possum-specific nematode worm</name>
    <dbReference type="NCBI Taxonomy" id="131310"/>
    <lineage>
        <taxon>Eukaryota</taxon>
        <taxon>Metazoa</taxon>
        <taxon>Ecdysozoa</taxon>
        <taxon>Nematoda</taxon>
        <taxon>Chromadorea</taxon>
        <taxon>Rhabditida</taxon>
        <taxon>Tylenchina</taxon>
        <taxon>Panagrolaimomorpha</taxon>
        <taxon>Strongyloidoidea</taxon>
        <taxon>Strongyloididae</taxon>
        <taxon>Parastrongyloides</taxon>
    </lineage>
</organism>
<dbReference type="AlphaFoldDB" id="A0A0N4Z077"/>
<feature type="active site" evidence="4">
    <location>
        <position position="131"/>
    </location>
</feature>
<evidence type="ECO:0000256" key="7">
    <source>
        <dbReference type="RuleBase" id="RU003654"/>
    </source>
</evidence>
<feature type="chain" id="PRO_5005733202" description="Phospholipase A2" evidence="8">
    <location>
        <begin position="24"/>
        <end position="178"/>
    </location>
</feature>
<feature type="disulfide bond" evidence="6">
    <location>
        <begin position="84"/>
        <end position="130"/>
    </location>
</feature>
<dbReference type="PROSITE" id="PS00118">
    <property type="entry name" value="PA2_HIS"/>
    <property type="match status" value="1"/>
</dbReference>
<evidence type="ECO:0000256" key="4">
    <source>
        <dbReference type="PIRSR" id="PIRSR601211-1"/>
    </source>
</evidence>
<evidence type="ECO:0000256" key="5">
    <source>
        <dbReference type="PIRSR" id="PIRSR601211-2"/>
    </source>
</evidence>
<dbReference type="GO" id="GO:0050482">
    <property type="term" value="P:arachidonate secretion"/>
    <property type="evidence" value="ECO:0007669"/>
    <property type="project" value="InterPro"/>
</dbReference>
<feature type="disulfide bond" evidence="6">
    <location>
        <begin position="94"/>
        <end position="123"/>
    </location>
</feature>
<dbReference type="Gene3D" id="1.20.90.10">
    <property type="entry name" value="Phospholipase A2 domain"/>
    <property type="match status" value="1"/>
</dbReference>
<keyword evidence="5" id="KW-0479">Metal-binding</keyword>
<dbReference type="SMART" id="SM00085">
    <property type="entry name" value="PA2c"/>
    <property type="match status" value="1"/>
</dbReference>
<dbReference type="GO" id="GO:0005509">
    <property type="term" value="F:calcium ion binding"/>
    <property type="evidence" value="ECO:0007669"/>
    <property type="project" value="InterPro"/>
</dbReference>
<dbReference type="PROSITE" id="PS00119">
    <property type="entry name" value="PA2_ASP"/>
    <property type="match status" value="1"/>
</dbReference>
<evidence type="ECO:0000313" key="11">
    <source>
        <dbReference type="WBParaSite" id="PTRK_0000010900.1"/>
    </source>
</evidence>
<evidence type="ECO:0000259" key="9">
    <source>
        <dbReference type="SMART" id="SM00085"/>
    </source>
</evidence>
<dbReference type="InterPro" id="IPR001211">
    <property type="entry name" value="PLA2"/>
</dbReference>
<feature type="disulfide bond" evidence="6">
    <location>
        <begin position="116"/>
        <end position="128"/>
    </location>
</feature>
<evidence type="ECO:0000256" key="2">
    <source>
        <dbReference type="ARBA" id="ARBA00022525"/>
    </source>
</evidence>
<name>A0A0N4Z077_PARTI</name>
<dbReference type="WBParaSite" id="PTRK_0000010900.1">
    <property type="protein sequence ID" value="PTRK_0000010900.1"/>
    <property type="gene ID" value="PTRK_0000010900"/>
</dbReference>
<accession>A0A0N4Z077</accession>
<feature type="disulfide bond" evidence="6">
    <location>
        <begin position="77"/>
        <end position="137"/>
    </location>
</feature>
<feature type="binding site" evidence="5">
    <location>
        <position position="63"/>
    </location>
    <ligand>
        <name>Ca(2+)</name>
        <dbReference type="ChEBI" id="CHEBI:29108"/>
    </ligand>
</feature>
<dbReference type="CDD" id="cd00125">
    <property type="entry name" value="PLA2c"/>
    <property type="match status" value="1"/>
</dbReference>
<dbReference type="PANTHER" id="PTHR11716:SF107">
    <property type="entry name" value="PHOSPHOLIPASE A2"/>
    <property type="match status" value="1"/>
</dbReference>
<dbReference type="InterPro" id="IPR016090">
    <property type="entry name" value="PLA2-like_dom"/>
</dbReference>
<reference evidence="11" key="1">
    <citation type="submission" date="2017-02" db="UniProtKB">
        <authorList>
            <consortium name="WormBaseParasite"/>
        </authorList>
    </citation>
    <scope>IDENTIFICATION</scope>
</reference>
<dbReference type="Pfam" id="PF00068">
    <property type="entry name" value="Phospholip_A2_1"/>
    <property type="match status" value="1"/>
</dbReference>
<dbReference type="GO" id="GO:0004623">
    <property type="term" value="F:phospholipase A2 activity"/>
    <property type="evidence" value="ECO:0007669"/>
    <property type="project" value="UniProtKB-EC"/>
</dbReference>
<dbReference type="GO" id="GO:0016042">
    <property type="term" value="P:lipid catabolic process"/>
    <property type="evidence" value="ECO:0007669"/>
    <property type="project" value="InterPro"/>
</dbReference>
<comment type="subcellular location">
    <subcellularLocation>
        <location evidence="1 8">Secreted</location>
    </subcellularLocation>
</comment>
<proteinExistence type="inferred from homology"/>
<protein>
    <recommendedName>
        <fullName evidence="8">Phospholipase A2</fullName>
        <ecNumber evidence="8">3.1.1.4</ecNumber>
    </recommendedName>
</protein>
<feature type="disulfide bond" evidence="6">
    <location>
        <begin position="62"/>
        <end position="78"/>
    </location>
</feature>
<evidence type="ECO:0000256" key="6">
    <source>
        <dbReference type="PIRSR" id="PIRSR601211-3"/>
    </source>
</evidence>
<evidence type="ECO:0000256" key="8">
    <source>
        <dbReference type="RuleBase" id="RU361236"/>
    </source>
</evidence>
<dbReference type="GO" id="GO:0006644">
    <property type="term" value="P:phospholipid metabolic process"/>
    <property type="evidence" value="ECO:0007669"/>
    <property type="project" value="InterPro"/>
</dbReference>
<dbReference type="STRING" id="131310.A0A0N4Z077"/>
<dbReference type="Proteomes" id="UP000038045">
    <property type="component" value="Unplaced"/>
</dbReference>
<feature type="active site" evidence="4">
    <location>
        <position position="81"/>
    </location>
</feature>
<dbReference type="InterPro" id="IPR033112">
    <property type="entry name" value="PLA2_Asp_AS"/>
</dbReference>
<comment type="cofactor">
    <cofactor evidence="5">
        <name>Ca(2+)</name>
        <dbReference type="ChEBI" id="CHEBI:29108"/>
    </cofactor>
    <text evidence="5">Binds 1 Ca(2+) ion per subunit.</text>
</comment>
<feature type="signal peptide" evidence="8">
    <location>
        <begin position="1"/>
        <end position="23"/>
    </location>
</feature>
<dbReference type="GO" id="GO:0005576">
    <property type="term" value="C:extracellular region"/>
    <property type="evidence" value="ECO:0007669"/>
    <property type="project" value="UniProtKB-SubCell"/>
</dbReference>
<keyword evidence="2 8" id="KW-0964">Secreted</keyword>
<sequence>MNHLTYIILIFSIPSLLLIYCNDEIIEDSSSKRLTALWNLQMMSECELGYSAIIYNNYGCWCGVGGSGTPVDEIDECCEHHDKCYDAAIDAKICFDVPYEYLDDYTWSCINKSAICSPSLTGCGKSLCDCDKAVVNCWKKYGKPNKKPVCKKGKYFGYGKENRSVMEFFKDFYNELFN</sequence>
<feature type="binding site" evidence="5">
    <location>
        <position position="82"/>
    </location>
    <ligand>
        <name>Ca(2+)</name>
        <dbReference type="ChEBI" id="CHEBI:29108"/>
    </ligand>
</feature>
<dbReference type="InterPro" id="IPR033113">
    <property type="entry name" value="PLA2_histidine"/>
</dbReference>
<dbReference type="InterPro" id="IPR036444">
    <property type="entry name" value="PLipase_A2_dom_sf"/>
</dbReference>
<dbReference type="PANTHER" id="PTHR11716">
    <property type="entry name" value="PHOSPHOLIPASE A2 FAMILY MEMBER"/>
    <property type="match status" value="1"/>
</dbReference>
<feature type="binding site" evidence="5">
    <location>
        <position position="65"/>
    </location>
    <ligand>
        <name>Ca(2+)</name>
        <dbReference type="ChEBI" id="CHEBI:29108"/>
    </ligand>
</feature>
<keyword evidence="3 6" id="KW-1015">Disulfide bond</keyword>
<dbReference type="SUPFAM" id="SSF48619">
    <property type="entry name" value="Phospholipase A2, PLA2"/>
    <property type="match status" value="1"/>
</dbReference>
<keyword evidence="8" id="KW-0732">Signal</keyword>
<keyword evidence="8" id="KW-0443">Lipid metabolism</keyword>